<dbReference type="EMBL" id="JAIFRP010004360">
    <property type="protein sequence ID" value="KAK2577112.1"/>
    <property type="molecule type" value="Genomic_DNA"/>
</dbReference>
<dbReference type="PANTHER" id="PTHR46409">
    <property type="entry name" value="HTH PSQ-TYPE DOMAIN-CONTAINING PROTEIN"/>
    <property type="match status" value="1"/>
</dbReference>
<dbReference type="PANTHER" id="PTHR46409:SF1">
    <property type="entry name" value="HTH PSQ-TYPE DOMAIN-CONTAINING PROTEIN"/>
    <property type="match status" value="1"/>
</dbReference>
<organism evidence="1 2">
    <name type="scientific">Odynerus spinipes</name>
    <dbReference type="NCBI Taxonomy" id="1348599"/>
    <lineage>
        <taxon>Eukaryota</taxon>
        <taxon>Metazoa</taxon>
        <taxon>Ecdysozoa</taxon>
        <taxon>Arthropoda</taxon>
        <taxon>Hexapoda</taxon>
        <taxon>Insecta</taxon>
        <taxon>Pterygota</taxon>
        <taxon>Neoptera</taxon>
        <taxon>Endopterygota</taxon>
        <taxon>Hymenoptera</taxon>
        <taxon>Apocrita</taxon>
        <taxon>Aculeata</taxon>
        <taxon>Vespoidea</taxon>
        <taxon>Vespidae</taxon>
        <taxon>Eumeninae</taxon>
        <taxon>Odynerus</taxon>
    </lineage>
</organism>
<protein>
    <submittedName>
        <fullName evidence="1">Uncharacterized protein</fullName>
    </submittedName>
</protein>
<evidence type="ECO:0000313" key="2">
    <source>
        <dbReference type="Proteomes" id="UP001258017"/>
    </source>
</evidence>
<sequence>MISFSRYLPENLKSVIDAVIERNSFFVHPENLLVSMLFDTRSHIRELSLKRILKARENDVSARVRVFKIPKLNFSAEDYIDIIVWNECQVTPPPILYKYSNEELIRIVQNNDLQIDDFLCHTQAVERCVKSVTEASQCVIGPEARHGFIKNRIESRNQMPSFNYKSQFFVK</sequence>
<gene>
    <name evidence="1" type="ORF">KPH14_011880</name>
</gene>
<accession>A0AAD9VKJ6</accession>
<dbReference type="AlphaFoldDB" id="A0AAD9VKJ6"/>
<proteinExistence type="predicted"/>
<keyword evidence="2" id="KW-1185">Reference proteome</keyword>
<comment type="caution">
    <text evidence="1">The sequence shown here is derived from an EMBL/GenBank/DDBJ whole genome shotgun (WGS) entry which is preliminary data.</text>
</comment>
<reference evidence="1" key="2">
    <citation type="journal article" date="2023" name="Commun. Biol.">
        <title>Intrasexual cuticular hydrocarbon dimorphism in a wasp sheds light on hydrocarbon biosynthesis genes in Hymenoptera.</title>
        <authorList>
            <person name="Moris V.C."/>
            <person name="Podsiadlowski L."/>
            <person name="Martin S."/>
            <person name="Oeyen J.P."/>
            <person name="Donath A."/>
            <person name="Petersen M."/>
            <person name="Wilbrandt J."/>
            <person name="Misof B."/>
            <person name="Liedtke D."/>
            <person name="Thamm M."/>
            <person name="Scheiner R."/>
            <person name="Schmitt T."/>
            <person name="Niehuis O."/>
        </authorList>
    </citation>
    <scope>NUCLEOTIDE SEQUENCE</scope>
    <source>
        <strain evidence="1">GBR_01_08_01A</strain>
    </source>
</reference>
<dbReference type="Proteomes" id="UP001258017">
    <property type="component" value="Unassembled WGS sequence"/>
</dbReference>
<name>A0AAD9VKJ6_9HYME</name>
<evidence type="ECO:0000313" key="1">
    <source>
        <dbReference type="EMBL" id="KAK2577112.1"/>
    </source>
</evidence>
<reference evidence="1" key="1">
    <citation type="submission" date="2021-08" db="EMBL/GenBank/DDBJ databases">
        <authorList>
            <person name="Misof B."/>
            <person name="Oliver O."/>
            <person name="Podsiadlowski L."/>
            <person name="Donath A."/>
            <person name="Peters R."/>
            <person name="Mayer C."/>
            <person name="Rust J."/>
            <person name="Gunkel S."/>
            <person name="Lesny P."/>
            <person name="Martin S."/>
            <person name="Oeyen J.P."/>
            <person name="Petersen M."/>
            <person name="Panagiotis P."/>
            <person name="Wilbrandt J."/>
            <person name="Tanja T."/>
        </authorList>
    </citation>
    <scope>NUCLEOTIDE SEQUENCE</scope>
    <source>
        <strain evidence="1">GBR_01_08_01A</strain>
        <tissue evidence="1">Thorax + abdomen</tissue>
    </source>
</reference>